<dbReference type="CDD" id="cd02440">
    <property type="entry name" value="AdoMet_MTases"/>
    <property type="match status" value="1"/>
</dbReference>
<comment type="caution">
    <text evidence="5">The sequence shown here is derived from an EMBL/GenBank/DDBJ whole genome shotgun (WGS) entry which is preliminary data.</text>
</comment>
<dbReference type="PANTHER" id="PTHR32183:SF6">
    <property type="entry name" value="CYSTEINE SULFINATE DESULFINASE_CYSTEINE DESULFURASE AND RELATED ENZYMES"/>
    <property type="match status" value="1"/>
</dbReference>
<dbReference type="OrthoDB" id="9778208at2"/>
<dbReference type="InterPro" id="IPR008854">
    <property type="entry name" value="TPMT"/>
</dbReference>
<dbReference type="PANTHER" id="PTHR32183">
    <property type="match status" value="1"/>
</dbReference>
<name>A0A4Z0L3K1_9FLAO</name>
<dbReference type="GO" id="GO:0032259">
    <property type="term" value="P:methylation"/>
    <property type="evidence" value="ECO:0007669"/>
    <property type="project" value="UniProtKB-KW"/>
</dbReference>
<keyword evidence="2 5" id="KW-0489">Methyltransferase</keyword>
<keyword evidence="4" id="KW-0949">S-adenosyl-L-methionine</keyword>
<organism evidence="5 6">
    <name type="scientific">Flavobacterium humi</name>
    <dbReference type="NCBI Taxonomy" id="2562683"/>
    <lineage>
        <taxon>Bacteria</taxon>
        <taxon>Pseudomonadati</taxon>
        <taxon>Bacteroidota</taxon>
        <taxon>Flavobacteriia</taxon>
        <taxon>Flavobacteriales</taxon>
        <taxon>Flavobacteriaceae</taxon>
        <taxon>Flavobacterium</taxon>
    </lineage>
</organism>
<dbReference type="EMBL" id="SRLH01000009">
    <property type="protein sequence ID" value="TGD56808.1"/>
    <property type="molecule type" value="Genomic_DNA"/>
</dbReference>
<reference evidence="5 6" key="1">
    <citation type="submission" date="2019-04" db="EMBL/GenBank/DDBJ databases">
        <title>Flavobacterium sp. strain DS2-A Genome sequencing and assembly.</title>
        <authorList>
            <person name="Kim I."/>
        </authorList>
    </citation>
    <scope>NUCLEOTIDE SEQUENCE [LARGE SCALE GENOMIC DNA]</scope>
    <source>
        <strain evidence="5 6">DS2-A</strain>
    </source>
</reference>
<accession>A0A4Z0L3K1</accession>
<dbReference type="InterPro" id="IPR029063">
    <property type="entry name" value="SAM-dependent_MTases_sf"/>
</dbReference>
<keyword evidence="1" id="KW-0597">Phosphoprotein</keyword>
<evidence type="ECO:0000313" key="5">
    <source>
        <dbReference type="EMBL" id="TGD56808.1"/>
    </source>
</evidence>
<sequence>MKMKLNSHYWENRYLTNDAAWDAGSITTPIKDYIDQLEGKNLSILIPGCGNGYEFEYLMEKGFPNSYVLDYAESPLRNLKARNPGCTDDRFIQSDFFVHEGTYDLILEQTFFCALDPGLRAAYARKMHTLLAPGGKLAGLLFQFPLTEKGPPFGGSEAEYRSLFSEYFEIKTLEPAYNSIKPRQGNELFFIFTKK</sequence>
<keyword evidence="6" id="KW-1185">Reference proteome</keyword>
<evidence type="ECO:0000256" key="1">
    <source>
        <dbReference type="ARBA" id="ARBA00022553"/>
    </source>
</evidence>
<proteinExistence type="predicted"/>
<dbReference type="Gene3D" id="3.40.50.150">
    <property type="entry name" value="Vaccinia Virus protein VP39"/>
    <property type="match status" value="1"/>
</dbReference>
<dbReference type="SUPFAM" id="SSF53335">
    <property type="entry name" value="S-adenosyl-L-methionine-dependent methyltransferases"/>
    <property type="match status" value="1"/>
</dbReference>
<gene>
    <name evidence="5" type="ORF">E4635_14580</name>
</gene>
<evidence type="ECO:0000313" key="6">
    <source>
        <dbReference type="Proteomes" id="UP000297407"/>
    </source>
</evidence>
<evidence type="ECO:0000256" key="2">
    <source>
        <dbReference type="ARBA" id="ARBA00022603"/>
    </source>
</evidence>
<dbReference type="Pfam" id="PF05724">
    <property type="entry name" value="TPMT"/>
    <property type="match status" value="1"/>
</dbReference>
<keyword evidence="3 5" id="KW-0808">Transferase</keyword>
<dbReference type="GO" id="GO:0008757">
    <property type="term" value="F:S-adenosylmethionine-dependent methyltransferase activity"/>
    <property type="evidence" value="ECO:0007669"/>
    <property type="project" value="InterPro"/>
</dbReference>
<dbReference type="PROSITE" id="PS51585">
    <property type="entry name" value="SAM_MT_TPMT"/>
    <property type="match status" value="1"/>
</dbReference>
<dbReference type="Proteomes" id="UP000297407">
    <property type="component" value="Unassembled WGS sequence"/>
</dbReference>
<evidence type="ECO:0000256" key="3">
    <source>
        <dbReference type="ARBA" id="ARBA00022679"/>
    </source>
</evidence>
<protein>
    <submittedName>
        <fullName evidence="5">Methyltransferase domain-containing protein</fullName>
    </submittedName>
</protein>
<dbReference type="AlphaFoldDB" id="A0A4Z0L3K1"/>
<evidence type="ECO:0000256" key="4">
    <source>
        <dbReference type="ARBA" id="ARBA00022691"/>
    </source>
</evidence>